<accession>A0ABP9UIK3</accession>
<proteinExistence type="predicted"/>
<organism evidence="5 6">
    <name type="scientific">Haloferula sargassicola</name>
    <dbReference type="NCBI Taxonomy" id="490096"/>
    <lineage>
        <taxon>Bacteria</taxon>
        <taxon>Pseudomonadati</taxon>
        <taxon>Verrucomicrobiota</taxon>
        <taxon>Verrucomicrobiia</taxon>
        <taxon>Verrucomicrobiales</taxon>
        <taxon>Verrucomicrobiaceae</taxon>
        <taxon>Haloferula</taxon>
    </lineage>
</organism>
<dbReference type="InterPro" id="IPR018060">
    <property type="entry name" value="HTH_AraC"/>
</dbReference>
<evidence type="ECO:0000256" key="2">
    <source>
        <dbReference type="ARBA" id="ARBA00023125"/>
    </source>
</evidence>
<feature type="domain" description="HTH araC/xylS-type" evidence="4">
    <location>
        <begin position="104"/>
        <end position="203"/>
    </location>
</feature>
<evidence type="ECO:0000256" key="3">
    <source>
        <dbReference type="ARBA" id="ARBA00023163"/>
    </source>
</evidence>
<keyword evidence="6" id="KW-1185">Reference proteome</keyword>
<dbReference type="SUPFAM" id="SSF46689">
    <property type="entry name" value="Homeodomain-like"/>
    <property type="match status" value="1"/>
</dbReference>
<keyword evidence="3" id="KW-0804">Transcription</keyword>
<comment type="caution">
    <text evidence="5">The sequence shown here is derived from an EMBL/GenBank/DDBJ whole genome shotgun (WGS) entry which is preliminary data.</text>
</comment>
<dbReference type="Proteomes" id="UP001476282">
    <property type="component" value="Unassembled WGS sequence"/>
</dbReference>
<dbReference type="InterPro" id="IPR009057">
    <property type="entry name" value="Homeodomain-like_sf"/>
</dbReference>
<keyword evidence="2" id="KW-0238">DNA-binding</keyword>
<gene>
    <name evidence="5" type="ORF">Hsar01_00692</name>
</gene>
<dbReference type="RefSeq" id="WP_353565634.1">
    <property type="nucleotide sequence ID" value="NZ_BAABRI010000003.1"/>
</dbReference>
<dbReference type="PANTHER" id="PTHR43280:SF2">
    <property type="entry name" value="HTH-TYPE TRANSCRIPTIONAL REGULATOR EXSA"/>
    <property type="match status" value="1"/>
</dbReference>
<evidence type="ECO:0000259" key="4">
    <source>
        <dbReference type="PROSITE" id="PS01124"/>
    </source>
</evidence>
<dbReference type="PROSITE" id="PS01124">
    <property type="entry name" value="HTH_ARAC_FAMILY_2"/>
    <property type="match status" value="1"/>
</dbReference>
<evidence type="ECO:0000256" key="1">
    <source>
        <dbReference type="ARBA" id="ARBA00023015"/>
    </source>
</evidence>
<dbReference type="Pfam" id="PF12833">
    <property type="entry name" value="HTH_18"/>
    <property type="match status" value="1"/>
</dbReference>
<keyword evidence="1" id="KW-0805">Transcription regulation</keyword>
<dbReference type="SMART" id="SM00342">
    <property type="entry name" value="HTH_ARAC"/>
    <property type="match status" value="1"/>
</dbReference>
<evidence type="ECO:0000313" key="6">
    <source>
        <dbReference type="Proteomes" id="UP001476282"/>
    </source>
</evidence>
<sequence length="206" mass="23038">MMHQPTGRLAVADVTSHPAWPDYAAALEHLAGRPPVTGDAEYADFAHTGEEPLVVRATDRDRPVLWIPSPPSPLEWRRKSMMLLTQAMIQWINQGRGPWPKPSRVVWRLIQNHSDQALDLGSIAKHLDLAPARLGEQFTLATGSSFRRWLGEERCARAAMMLLENPEQPIAEIASNCSAQSVSQFNRNFLSATGSTPRQFRRTSHV</sequence>
<protein>
    <recommendedName>
        <fullName evidence="4">HTH araC/xylS-type domain-containing protein</fullName>
    </recommendedName>
</protein>
<dbReference type="Gene3D" id="1.10.10.60">
    <property type="entry name" value="Homeodomain-like"/>
    <property type="match status" value="1"/>
</dbReference>
<reference evidence="5 6" key="1">
    <citation type="submission" date="2024-02" db="EMBL/GenBank/DDBJ databases">
        <title>Haloferula sargassicola NBRC 104335.</title>
        <authorList>
            <person name="Ichikawa N."/>
            <person name="Katano-Makiyama Y."/>
            <person name="Hidaka K."/>
        </authorList>
    </citation>
    <scope>NUCLEOTIDE SEQUENCE [LARGE SCALE GENOMIC DNA]</scope>
    <source>
        <strain evidence="5 6">NBRC 104335</strain>
    </source>
</reference>
<evidence type="ECO:0000313" key="5">
    <source>
        <dbReference type="EMBL" id="GAA5481483.1"/>
    </source>
</evidence>
<dbReference type="PANTHER" id="PTHR43280">
    <property type="entry name" value="ARAC-FAMILY TRANSCRIPTIONAL REGULATOR"/>
    <property type="match status" value="1"/>
</dbReference>
<name>A0ABP9UIK3_9BACT</name>
<dbReference type="EMBL" id="BAABRI010000003">
    <property type="protein sequence ID" value="GAA5481483.1"/>
    <property type="molecule type" value="Genomic_DNA"/>
</dbReference>